<keyword evidence="1" id="KW-0812">Transmembrane</keyword>
<accession>A0A494ZAU5</accession>
<feature type="transmembrane region" description="Helical" evidence="1">
    <location>
        <begin position="6"/>
        <end position="26"/>
    </location>
</feature>
<evidence type="ECO:0000256" key="1">
    <source>
        <dbReference type="SAM" id="Phobius"/>
    </source>
</evidence>
<proteinExistence type="predicted"/>
<name>A0A494ZAU5_9BACL</name>
<organism evidence="2 3">
    <name type="scientific">Ureibacillus endophyticus</name>
    <dbReference type="NCBI Taxonomy" id="1978490"/>
    <lineage>
        <taxon>Bacteria</taxon>
        <taxon>Bacillati</taxon>
        <taxon>Bacillota</taxon>
        <taxon>Bacilli</taxon>
        <taxon>Bacillales</taxon>
        <taxon>Caryophanaceae</taxon>
        <taxon>Ureibacillus</taxon>
    </lineage>
</organism>
<dbReference type="RefSeq" id="WP_121213006.1">
    <property type="nucleotide sequence ID" value="NZ_JBBYAH010000001.1"/>
</dbReference>
<dbReference type="Proteomes" id="UP000272238">
    <property type="component" value="Unassembled WGS sequence"/>
</dbReference>
<evidence type="ECO:0008006" key="4">
    <source>
        <dbReference type="Google" id="ProtNLM"/>
    </source>
</evidence>
<dbReference type="AlphaFoldDB" id="A0A494ZAU5"/>
<evidence type="ECO:0000313" key="3">
    <source>
        <dbReference type="Proteomes" id="UP000272238"/>
    </source>
</evidence>
<evidence type="ECO:0000313" key="2">
    <source>
        <dbReference type="EMBL" id="RKQ19820.1"/>
    </source>
</evidence>
<sequence>MFFLIIILIISQLISFYLIILLNAKIAKFKDLEVRQEQLIREMDDAISVYLIEMREENDRLIKELSKVNQEEPSSKNSNFELKESLERSNSIDIISTPSKDVLVQPKTILPNIAKKAYQQQKNIDSTHQKETIKQDTIADTFENKVLELYKTGKTIEEIAKETNKGKTEIELLLKFHS</sequence>
<protein>
    <recommendedName>
        <fullName evidence="4">Swarming motility protein SwrB</fullName>
    </recommendedName>
</protein>
<dbReference type="EMBL" id="RBZN01000002">
    <property type="protein sequence ID" value="RKQ19820.1"/>
    <property type="molecule type" value="Genomic_DNA"/>
</dbReference>
<keyword evidence="1" id="KW-1133">Transmembrane helix</keyword>
<keyword evidence="1" id="KW-0472">Membrane</keyword>
<reference evidence="2 3" key="1">
    <citation type="journal article" date="2016" name="Antonie Van Leeuwenhoek">
        <title>Lysinibacillus endophyticus sp. nov., an indole-3-acetic acid producing endophytic bacterium isolated from corn root (Zea mays cv. Xinken-5).</title>
        <authorList>
            <person name="Yu J."/>
            <person name="Guan X."/>
            <person name="Liu C."/>
            <person name="Xiang W."/>
            <person name="Yu Z."/>
            <person name="Liu X."/>
            <person name="Wang G."/>
        </authorList>
    </citation>
    <scope>NUCLEOTIDE SEQUENCE [LARGE SCALE GENOMIC DNA]</scope>
    <source>
        <strain evidence="2 3">DSM 100506</strain>
    </source>
</reference>
<comment type="caution">
    <text evidence="2">The sequence shown here is derived from an EMBL/GenBank/DDBJ whole genome shotgun (WGS) entry which is preliminary data.</text>
</comment>
<keyword evidence="3" id="KW-1185">Reference proteome</keyword>
<dbReference type="OrthoDB" id="1708317at2"/>
<gene>
    <name evidence="2" type="ORF">D8M03_02005</name>
</gene>